<dbReference type="PANTHER" id="PTHR35175">
    <property type="entry name" value="DUF1289 DOMAIN-CONTAINING PROTEIN"/>
    <property type="match status" value="1"/>
</dbReference>
<dbReference type="PANTHER" id="PTHR35175:SF2">
    <property type="entry name" value="DUF1289 DOMAIN-CONTAINING PROTEIN"/>
    <property type="match status" value="1"/>
</dbReference>
<accession>A0ABU5IJ11</accession>
<evidence type="ECO:0000313" key="2">
    <source>
        <dbReference type="Proteomes" id="UP001293718"/>
    </source>
</evidence>
<keyword evidence="2" id="KW-1185">Reference proteome</keyword>
<dbReference type="Pfam" id="PF06945">
    <property type="entry name" value="DUF1289"/>
    <property type="match status" value="1"/>
</dbReference>
<sequence>MAPAPPAPVGSPCTGVCKMDAATGWCLGCARGIDEIASWSRLDDPAKRAVWALLPARQAQLRTLHGELPPPPRSTR</sequence>
<dbReference type="EMBL" id="JAXOJX010000035">
    <property type="protein sequence ID" value="MDZ5458840.1"/>
    <property type="molecule type" value="Genomic_DNA"/>
</dbReference>
<proteinExistence type="predicted"/>
<dbReference type="Proteomes" id="UP001293718">
    <property type="component" value="Unassembled WGS sequence"/>
</dbReference>
<reference evidence="1 2" key="1">
    <citation type="submission" date="2023-11" db="EMBL/GenBank/DDBJ databases">
        <title>Draft genome of Azohydromonas lata strain H1 (DSM1123), a polyhydroxyalkanoate producer.</title>
        <authorList>
            <person name="Traversa D."/>
            <person name="D'Addabbo P."/>
            <person name="Pazzani C."/>
            <person name="Manzari C."/>
            <person name="Chiara M."/>
            <person name="Scrascia M."/>
        </authorList>
    </citation>
    <scope>NUCLEOTIDE SEQUENCE [LARGE SCALE GENOMIC DNA]</scope>
    <source>
        <strain evidence="1 2">H1</strain>
    </source>
</reference>
<organism evidence="1 2">
    <name type="scientific">Azohydromonas lata</name>
    <dbReference type="NCBI Taxonomy" id="45677"/>
    <lineage>
        <taxon>Bacteria</taxon>
        <taxon>Pseudomonadati</taxon>
        <taxon>Pseudomonadota</taxon>
        <taxon>Betaproteobacteria</taxon>
        <taxon>Burkholderiales</taxon>
        <taxon>Sphaerotilaceae</taxon>
        <taxon>Azohydromonas</taxon>
    </lineage>
</organism>
<gene>
    <name evidence="1" type="ORF">SM757_19850</name>
</gene>
<name>A0ABU5IJ11_9BURK</name>
<protein>
    <submittedName>
        <fullName evidence="1">DUF1289 domain-containing protein</fullName>
    </submittedName>
</protein>
<evidence type="ECO:0000313" key="1">
    <source>
        <dbReference type="EMBL" id="MDZ5458840.1"/>
    </source>
</evidence>
<comment type="caution">
    <text evidence="1">The sequence shown here is derived from an EMBL/GenBank/DDBJ whole genome shotgun (WGS) entry which is preliminary data.</text>
</comment>
<dbReference type="InterPro" id="IPR010710">
    <property type="entry name" value="DUF1289"/>
</dbReference>